<comment type="pathway">
    <text evidence="11">Membrane lipid metabolism; glycerophospholipid metabolism.</text>
</comment>
<reference evidence="12 13" key="1">
    <citation type="submission" date="2018-12" db="EMBL/GenBank/DDBJ databases">
        <title>The complete genome of the methanogenic archaea of the candidate phylum Verstraetearchaeota, obtained from the metagenome of underground thermal water.</title>
        <authorList>
            <person name="Kadnikov V.V."/>
            <person name="Mardanov A.V."/>
            <person name="Beletsky A.V."/>
            <person name="Karnachuk O.V."/>
            <person name="Ravin N.V."/>
        </authorList>
    </citation>
    <scope>NUCLEOTIDE SEQUENCE [LARGE SCALE GENOMIC DNA]</scope>
    <source>
        <strain evidence="12">Ch88</strain>
    </source>
</reference>
<dbReference type="NCBIfam" id="NF003114">
    <property type="entry name" value="PRK04032.1"/>
    <property type="match status" value="1"/>
</dbReference>
<dbReference type="GO" id="GO:0005886">
    <property type="term" value="C:plasma membrane"/>
    <property type="evidence" value="ECO:0007669"/>
    <property type="project" value="UniProtKB-SubCell"/>
</dbReference>
<evidence type="ECO:0000256" key="2">
    <source>
        <dbReference type="ARBA" id="ARBA00022516"/>
    </source>
</evidence>
<dbReference type="PANTHER" id="PTHR39650:SF1">
    <property type="entry name" value="CDP-ARCHAEOL SYNTHASE"/>
    <property type="match status" value="1"/>
</dbReference>
<dbReference type="InterPro" id="IPR032690">
    <property type="entry name" value="CarS"/>
</dbReference>
<evidence type="ECO:0000256" key="5">
    <source>
        <dbReference type="ARBA" id="ARBA00022842"/>
    </source>
</evidence>
<dbReference type="UniPathway" id="UPA00940"/>
<comment type="cofactor">
    <cofactor evidence="11">
        <name>Mg(2+)</name>
        <dbReference type="ChEBI" id="CHEBI:18420"/>
    </cofactor>
</comment>
<evidence type="ECO:0000313" key="13">
    <source>
        <dbReference type="Proteomes" id="UP000288215"/>
    </source>
</evidence>
<comment type="function">
    <text evidence="11">Catalyzes the formation of CDP-2,3-bis-(O-geranylgeranyl)-sn-glycerol (CDP-archaeol) from 2,3-bis-(O-geranylgeranyl)-sn-glycerol 1-phosphate (DGGGP) and CTP. This reaction is the third ether-bond-formation step in the biosynthesis of archaeal membrane lipids.</text>
</comment>
<dbReference type="AlphaFoldDB" id="A0A3S3S7K9"/>
<keyword evidence="8 11" id="KW-0472">Membrane</keyword>
<accession>A0A3S3S7K9</accession>
<evidence type="ECO:0000256" key="3">
    <source>
        <dbReference type="ARBA" id="ARBA00022679"/>
    </source>
</evidence>
<evidence type="ECO:0000256" key="10">
    <source>
        <dbReference type="ARBA" id="ARBA00023264"/>
    </source>
</evidence>
<feature type="transmembrane region" description="Helical" evidence="11">
    <location>
        <begin position="131"/>
        <end position="151"/>
    </location>
</feature>
<keyword evidence="7 11" id="KW-0443">Lipid metabolism</keyword>
<keyword evidence="2 11" id="KW-0444">Lipid biosynthesis</keyword>
<keyword evidence="4 11" id="KW-0812">Transmembrane</keyword>
<dbReference type="GO" id="GO:0043338">
    <property type="term" value="F:CDP-2,3-bis-(O-geranylgeranyl)-sn-glycerol synthase activity"/>
    <property type="evidence" value="ECO:0007669"/>
    <property type="project" value="UniProtKB-EC"/>
</dbReference>
<dbReference type="Pfam" id="PF01864">
    <property type="entry name" value="CarS-like"/>
    <property type="match status" value="2"/>
</dbReference>
<proteinExistence type="inferred from homology"/>
<keyword evidence="9 11" id="KW-0594">Phospholipid biosynthesis</keyword>
<dbReference type="InterPro" id="IPR002726">
    <property type="entry name" value="CarS_archaea"/>
</dbReference>
<keyword evidence="1 11" id="KW-1003">Cell membrane</keyword>
<comment type="subcellular location">
    <subcellularLocation>
        <location evidence="11">Cell membrane</location>
        <topology evidence="11">Multi-pass membrane protein</topology>
    </subcellularLocation>
</comment>
<evidence type="ECO:0000256" key="7">
    <source>
        <dbReference type="ARBA" id="ARBA00023098"/>
    </source>
</evidence>
<name>A0A3S3S7K9_METS7</name>
<dbReference type="EMBL" id="RXGA01000003">
    <property type="protein sequence ID" value="RWX73265.1"/>
    <property type="molecule type" value="Genomic_DNA"/>
</dbReference>
<sequence length="160" mass="17388">MTDLLALAFSSFVIIMPAFIANSVPVLARGRHPMDLGKKMGDGRRVLGDGKTFEGFLAGLFMGTLAGALFGYPIHSFLLALGALTGDILGAFIKRRIGIERGHPAPILDQLDFVAGALLFLYPVYPVSLDQVVFIVAVTPPIHLLTNYIAYRLGLKKYPW</sequence>
<protein>
    <recommendedName>
        <fullName evidence="11">CDP-archaeol synthase</fullName>
        <ecNumber evidence="11">2.7.7.67</ecNumber>
    </recommendedName>
    <alternativeName>
        <fullName evidence="11">CDP-2,3-bis-(O-geranylgeranyl)-sn-glycerol synthase</fullName>
    </alternativeName>
</protein>
<dbReference type="EC" id="2.7.7.67" evidence="11"/>
<keyword evidence="5 11" id="KW-0460">Magnesium</keyword>
<evidence type="ECO:0000256" key="8">
    <source>
        <dbReference type="ARBA" id="ARBA00023136"/>
    </source>
</evidence>
<comment type="caution">
    <text evidence="12">The sequence shown here is derived from an EMBL/GenBank/DDBJ whole genome shotgun (WGS) entry which is preliminary data.</text>
</comment>
<dbReference type="HAMAP" id="MF_01117">
    <property type="entry name" value="CDP_archaeol_synth"/>
    <property type="match status" value="1"/>
</dbReference>
<comment type="similarity">
    <text evidence="11">Belongs to the CDP-archaeol synthase family.</text>
</comment>
<evidence type="ECO:0000256" key="4">
    <source>
        <dbReference type="ARBA" id="ARBA00022692"/>
    </source>
</evidence>
<keyword evidence="6 11" id="KW-1133">Transmembrane helix</keyword>
<dbReference type="GO" id="GO:0046474">
    <property type="term" value="P:glycerophospholipid biosynthetic process"/>
    <property type="evidence" value="ECO:0007669"/>
    <property type="project" value="UniProtKB-UniRule"/>
</dbReference>
<evidence type="ECO:0000313" key="12">
    <source>
        <dbReference type="EMBL" id="RWX73265.1"/>
    </source>
</evidence>
<keyword evidence="3 11" id="KW-0808">Transferase</keyword>
<comment type="caution">
    <text evidence="11">Lacks conserved residue(s) required for the propagation of feature annotation.</text>
</comment>
<evidence type="ECO:0000256" key="1">
    <source>
        <dbReference type="ARBA" id="ARBA00022475"/>
    </source>
</evidence>
<evidence type="ECO:0000256" key="6">
    <source>
        <dbReference type="ARBA" id="ARBA00022989"/>
    </source>
</evidence>
<keyword evidence="10 11" id="KW-1208">Phospholipid metabolism</keyword>
<gene>
    <name evidence="11" type="primary">carS</name>
    <name evidence="12" type="ORF">Metus_1239</name>
</gene>
<evidence type="ECO:0000256" key="11">
    <source>
        <dbReference type="HAMAP-Rule" id="MF_01117"/>
    </source>
</evidence>
<organism evidence="12 13">
    <name type="scientific">Methanosuratincola subterraneus</name>
    <dbReference type="NCBI Taxonomy" id="2593994"/>
    <lineage>
        <taxon>Archaea</taxon>
        <taxon>Thermoproteota</taxon>
        <taxon>Methanosuratincolia</taxon>
        <taxon>Candidatus Methanomethylicales</taxon>
        <taxon>Candidatus Methanomethylicaceae</taxon>
        <taxon>Candidatus Methanosuratincola (ex Vanwonterghem et al. 2016)</taxon>
    </lineage>
</organism>
<evidence type="ECO:0000256" key="9">
    <source>
        <dbReference type="ARBA" id="ARBA00023209"/>
    </source>
</evidence>
<dbReference type="Proteomes" id="UP000288215">
    <property type="component" value="Unassembled WGS sequence"/>
</dbReference>
<comment type="catalytic activity">
    <reaction evidence="11">
        <text>2,3-bis-O-(geranylgeranyl)-sn-glycerol 1-phosphate + CTP + H(+) = CDP-2,3-bis-O-(geranylgeranyl)-sn-glycerol + diphosphate</text>
        <dbReference type="Rhea" id="RHEA:25690"/>
        <dbReference type="ChEBI" id="CHEBI:15378"/>
        <dbReference type="ChEBI" id="CHEBI:33019"/>
        <dbReference type="ChEBI" id="CHEBI:37563"/>
        <dbReference type="ChEBI" id="CHEBI:58837"/>
        <dbReference type="ChEBI" id="CHEBI:58838"/>
        <dbReference type="EC" id="2.7.7.67"/>
    </reaction>
</comment>
<dbReference type="PANTHER" id="PTHR39650">
    <property type="entry name" value="CDP-ARCHAEOL SYNTHASE"/>
    <property type="match status" value="1"/>
</dbReference>